<evidence type="ECO:0000256" key="7">
    <source>
        <dbReference type="SAM" id="Phobius"/>
    </source>
</evidence>
<dbReference type="PANTHER" id="PTHR31394">
    <property type="entry name" value="TRANSMEMBRANE PROTEIN 199"/>
    <property type="match status" value="1"/>
</dbReference>
<keyword evidence="4 7" id="KW-1133">Transmembrane helix</keyword>
<evidence type="ECO:0000313" key="8">
    <source>
        <dbReference type="EMBL" id="GJN90245.1"/>
    </source>
</evidence>
<dbReference type="PANTHER" id="PTHR31394:SF1">
    <property type="entry name" value="TRANSMEMBRANE PROTEIN 199"/>
    <property type="match status" value="1"/>
</dbReference>
<keyword evidence="2 7" id="KW-0812">Transmembrane</keyword>
<dbReference type="Proteomes" id="UP001342314">
    <property type="component" value="Unassembled WGS sequence"/>
</dbReference>
<protein>
    <recommendedName>
        <fullName evidence="10">Endoplasmic reticulum-based factor for assembly of V-ATPase-domain-containing protein</fullName>
    </recommendedName>
</protein>
<evidence type="ECO:0000256" key="6">
    <source>
        <dbReference type="SAM" id="MobiDB-lite"/>
    </source>
</evidence>
<dbReference type="EMBL" id="BQKY01000006">
    <property type="protein sequence ID" value="GJN90245.1"/>
    <property type="molecule type" value="Genomic_DNA"/>
</dbReference>
<evidence type="ECO:0000313" key="9">
    <source>
        <dbReference type="Proteomes" id="UP001342314"/>
    </source>
</evidence>
<proteinExistence type="predicted"/>
<evidence type="ECO:0000256" key="5">
    <source>
        <dbReference type="ARBA" id="ARBA00023136"/>
    </source>
</evidence>
<dbReference type="Pfam" id="PF11712">
    <property type="entry name" value="Vma12"/>
    <property type="match status" value="1"/>
</dbReference>
<evidence type="ECO:0000256" key="2">
    <source>
        <dbReference type="ARBA" id="ARBA00022692"/>
    </source>
</evidence>
<reference evidence="8 9" key="1">
    <citation type="submission" date="2021-12" db="EMBL/GenBank/DDBJ databases">
        <title>High titer production of polyol ester of fatty acids by Rhodotorula paludigena BS15 towards product separation-free biomass refinery.</title>
        <authorList>
            <person name="Mano J."/>
            <person name="Ono H."/>
            <person name="Tanaka T."/>
            <person name="Naito K."/>
            <person name="Sushida H."/>
            <person name="Ike M."/>
            <person name="Tokuyasu K."/>
            <person name="Kitaoka M."/>
        </authorList>
    </citation>
    <scope>NUCLEOTIDE SEQUENCE [LARGE SCALE GENOMIC DNA]</scope>
    <source>
        <strain evidence="8 9">BS15</strain>
    </source>
</reference>
<gene>
    <name evidence="8" type="ORF">Rhopal_003244-T1</name>
</gene>
<comment type="caution">
    <text evidence="8">The sequence shown here is derived from an EMBL/GenBank/DDBJ whole genome shotgun (WGS) entry which is preliminary data.</text>
</comment>
<feature type="transmembrane region" description="Helical" evidence="7">
    <location>
        <begin position="173"/>
        <end position="193"/>
    </location>
</feature>
<feature type="region of interest" description="Disordered" evidence="6">
    <location>
        <begin position="239"/>
        <end position="272"/>
    </location>
</feature>
<name>A0AAV5GCG6_9BASI</name>
<evidence type="ECO:0000256" key="4">
    <source>
        <dbReference type="ARBA" id="ARBA00022989"/>
    </source>
</evidence>
<dbReference type="InterPro" id="IPR021013">
    <property type="entry name" value="ATPase_Vma12"/>
</dbReference>
<keyword evidence="5 7" id="KW-0472">Membrane</keyword>
<dbReference type="AlphaFoldDB" id="A0AAV5GCG6"/>
<keyword evidence="9" id="KW-1185">Reference proteome</keyword>
<evidence type="ECO:0000256" key="3">
    <source>
        <dbReference type="ARBA" id="ARBA00022824"/>
    </source>
</evidence>
<dbReference type="GO" id="GO:0070072">
    <property type="term" value="P:vacuolar proton-transporting V-type ATPase complex assembly"/>
    <property type="evidence" value="ECO:0007669"/>
    <property type="project" value="InterPro"/>
</dbReference>
<keyword evidence="3" id="KW-0256">Endoplasmic reticulum</keyword>
<organism evidence="8 9">
    <name type="scientific">Rhodotorula paludigena</name>
    <dbReference type="NCBI Taxonomy" id="86838"/>
    <lineage>
        <taxon>Eukaryota</taxon>
        <taxon>Fungi</taxon>
        <taxon>Dikarya</taxon>
        <taxon>Basidiomycota</taxon>
        <taxon>Pucciniomycotina</taxon>
        <taxon>Microbotryomycetes</taxon>
        <taxon>Sporidiobolales</taxon>
        <taxon>Sporidiobolaceae</taxon>
        <taxon>Rhodotorula</taxon>
    </lineage>
</organism>
<evidence type="ECO:0008006" key="10">
    <source>
        <dbReference type="Google" id="ProtNLM"/>
    </source>
</evidence>
<dbReference type="GO" id="GO:0005789">
    <property type="term" value="C:endoplasmic reticulum membrane"/>
    <property type="evidence" value="ECO:0007669"/>
    <property type="project" value="UniProtKB-SubCell"/>
</dbReference>
<sequence length="272" mass="29098">MVLLELTPALRDRLDALAPRLPLELLERVASHLVGSEDQAAQAGSRNDATTAHTIHGSLAGRILPHEVLVAVSRWAKGAEGLDDRDQYRLASLLRLTDVYAPALPPREKSPELLAILAQIQLDADRRSYASLTSLSPAPHPSLVPLHDPFDSTAYGGPAKSVAEEWKEIRREVGAIVNVGASMLAVGTGLWWVGGGRSYAERLCLALAGAVAIAAIEAFLYYRFFTRLAQAKQPIKEPARRRVAKGAGQAGLHSSGGAKRSVAAKELGAKLE</sequence>
<accession>A0AAV5GCG6</accession>
<evidence type="ECO:0000256" key="1">
    <source>
        <dbReference type="ARBA" id="ARBA00004477"/>
    </source>
</evidence>
<comment type="subcellular location">
    <subcellularLocation>
        <location evidence="1">Endoplasmic reticulum membrane</location>
        <topology evidence="1">Multi-pass membrane protein</topology>
    </subcellularLocation>
</comment>
<feature type="transmembrane region" description="Helical" evidence="7">
    <location>
        <begin position="199"/>
        <end position="222"/>
    </location>
</feature>